<sequence>MATTKSTKAAVLEDEVVETEETSEPTLKQIVNEGILAVIEAHGIDVQKNRYKAMRAIAWQAFVESIEAGDFDGLVDRAIANVDELPTGWEIEKPAHEEPKPVAKAAPAKKAPAAKAAPAEKPAPAKRAPRASAAKAPAANARKRPARS</sequence>
<gene>
    <name evidence="2" type="primary">39</name>
    <name evidence="2" type="ORF">PBI_HAMLET_39</name>
</gene>
<dbReference type="OrthoDB" id="26412at10239"/>
<feature type="region of interest" description="Disordered" evidence="1">
    <location>
        <begin position="86"/>
        <end position="148"/>
    </location>
</feature>
<evidence type="ECO:0000313" key="3">
    <source>
        <dbReference type="Proteomes" id="UP000241477"/>
    </source>
</evidence>
<proteinExistence type="predicted"/>
<protein>
    <submittedName>
        <fullName evidence="2">Uncharacterized protein</fullName>
    </submittedName>
</protein>
<evidence type="ECO:0000313" key="2">
    <source>
        <dbReference type="EMBL" id="AUX82875.1"/>
    </source>
</evidence>
<name>A0A2L0HMH2_9CAUD</name>
<dbReference type="KEGG" id="vg:40099923"/>
<dbReference type="EMBL" id="MG839019">
    <property type="protein sequence ID" value="AUX82875.1"/>
    <property type="molecule type" value="Genomic_DNA"/>
</dbReference>
<feature type="compositionally biased region" description="Low complexity" evidence="1">
    <location>
        <begin position="102"/>
        <end position="140"/>
    </location>
</feature>
<evidence type="ECO:0000256" key="1">
    <source>
        <dbReference type="SAM" id="MobiDB-lite"/>
    </source>
</evidence>
<reference evidence="2 3" key="1">
    <citation type="submission" date="2018-01" db="EMBL/GenBank/DDBJ databases">
        <authorList>
            <person name="Gentille G.M."/>
            <person name="Betsko A.J."/>
            <person name="Kukan E.N."/>
            <person name="Garlena R.A."/>
            <person name="Russell D.A."/>
            <person name="Pope W.H."/>
            <person name="Jacobs-Sera D."/>
            <person name="Hatfull G.F."/>
        </authorList>
    </citation>
    <scope>NUCLEOTIDE SEQUENCE [LARGE SCALE GENOMIC DNA]</scope>
</reference>
<dbReference type="RefSeq" id="YP_009623140.1">
    <property type="nucleotide sequence ID" value="NC_042110.1"/>
</dbReference>
<organism evidence="2 3">
    <name type="scientific">Microbacterium phage Hamlet</name>
    <dbReference type="NCBI Taxonomy" id="2079583"/>
    <lineage>
        <taxon>Viruses</taxon>
        <taxon>Duplodnaviria</taxon>
        <taxon>Heunggongvirae</taxon>
        <taxon>Uroviricota</taxon>
        <taxon>Caudoviricetes</taxon>
        <taxon>Ilzatvirus</taxon>
        <taxon>Ilzatvirus hamlet</taxon>
    </lineage>
</organism>
<accession>A0A2L0HMH2</accession>
<dbReference type="GeneID" id="40099923"/>
<feature type="compositionally biased region" description="Basic and acidic residues" evidence="1">
    <location>
        <begin position="90"/>
        <end position="101"/>
    </location>
</feature>
<dbReference type="Proteomes" id="UP000241477">
    <property type="component" value="Segment"/>
</dbReference>
<keyword evidence="3" id="KW-1185">Reference proteome</keyword>